<dbReference type="KEGG" id="cace:CACET_c25560"/>
<evidence type="ECO:0000313" key="8">
    <source>
        <dbReference type="Proteomes" id="UP000035704"/>
    </source>
</evidence>
<evidence type="ECO:0000256" key="1">
    <source>
        <dbReference type="ARBA" id="ARBA00004141"/>
    </source>
</evidence>
<sequence length="380" mass="42637">MKSLFRDKKALLTIFLPILIYPVIMIFFIGFSTIVQSNLDENMSIIAIEGTVNEAFVKVLREDEKIKIVSLSSEEDMDQINEGNLHAIITMTLNDNIESYTVNYNSTIEASERAANRVRGSYRSYEEKVKEDKFNHRNIDKKIKDIVSIEMIEMSETGDASARILSMLLGTLVPFILIIYSIIGTYTIASDLSAGEKERETLETIFSVPAKRFEIIMGKLFACVTVGMISGLVNIVAMFPLLYVLLKSIADLNVSLSVYLVLFLFMMLLPIMIMASAFLIGIGLFAKTYQEAQNYGSVFLILFMFPCYLALIPDIEITTLTLFIPITNAILVMREAFLGDYNLVNIGITLLMNLAISAIAIVTMKGLFKSDWVIFRGEKG</sequence>
<comment type="subcellular location">
    <subcellularLocation>
        <location evidence="1">Membrane</location>
        <topology evidence="1">Multi-pass membrane protein</topology>
    </subcellularLocation>
</comment>
<proteinExistence type="predicted"/>
<dbReference type="GO" id="GO:0140359">
    <property type="term" value="F:ABC-type transporter activity"/>
    <property type="evidence" value="ECO:0007669"/>
    <property type="project" value="InterPro"/>
</dbReference>
<feature type="transmembrane region" description="Helical" evidence="5">
    <location>
        <begin position="258"/>
        <end position="286"/>
    </location>
</feature>
<dbReference type="Pfam" id="PF12698">
    <property type="entry name" value="ABC2_membrane_3"/>
    <property type="match status" value="1"/>
</dbReference>
<feature type="transmembrane region" description="Helical" evidence="5">
    <location>
        <begin position="298"/>
        <end position="326"/>
    </location>
</feature>
<reference evidence="7 8" key="1">
    <citation type="submission" date="2014-10" db="EMBL/GenBank/DDBJ databases">
        <title>Genome sequence of Clostridium aceticum DSM 1496.</title>
        <authorList>
            <person name="Poehlein A."/>
            <person name="Schiel-Bengelsdorf B."/>
            <person name="Gottschalk G."/>
            <person name="Duerre P."/>
            <person name="Daniel R."/>
        </authorList>
    </citation>
    <scope>NUCLEOTIDE SEQUENCE [LARGE SCALE GENOMIC DNA]</scope>
    <source>
        <strain evidence="7 8">DSM 1496</strain>
    </source>
</reference>
<evidence type="ECO:0000256" key="5">
    <source>
        <dbReference type="SAM" id="Phobius"/>
    </source>
</evidence>
<dbReference type="STRING" id="84022.CACET_c25560"/>
<evidence type="ECO:0000256" key="4">
    <source>
        <dbReference type="ARBA" id="ARBA00023136"/>
    </source>
</evidence>
<evidence type="ECO:0000256" key="2">
    <source>
        <dbReference type="ARBA" id="ARBA00022692"/>
    </source>
</evidence>
<gene>
    <name evidence="7" type="ORF">CACET_c25560</name>
</gene>
<feature type="transmembrane region" description="Helical" evidence="5">
    <location>
        <begin position="164"/>
        <end position="189"/>
    </location>
</feature>
<feature type="transmembrane region" description="Helical" evidence="5">
    <location>
        <begin position="12"/>
        <end position="35"/>
    </location>
</feature>
<protein>
    <submittedName>
        <fullName evidence="7">ABC-2 family transporter protein</fullName>
    </submittedName>
</protein>
<accession>A0A0G3WBK9</accession>
<organism evidence="7 8">
    <name type="scientific">Clostridium aceticum</name>
    <dbReference type="NCBI Taxonomy" id="84022"/>
    <lineage>
        <taxon>Bacteria</taxon>
        <taxon>Bacillati</taxon>
        <taxon>Bacillota</taxon>
        <taxon>Clostridia</taxon>
        <taxon>Eubacteriales</taxon>
        <taxon>Clostridiaceae</taxon>
        <taxon>Clostridium</taxon>
    </lineage>
</organism>
<keyword evidence="3 5" id="KW-1133">Transmembrane helix</keyword>
<name>A0A0G3WBK9_9CLOT</name>
<dbReference type="PANTHER" id="PTHR43471:SF3">
    <property type="entry name" value="ABC TRANSPORTER PERMEASE PROTEIN NATB"/>
    <property type="match status" value="1"/>
</dbReference>
<feature type="domain" description="ABC-2 type transporter transmembrane" evidence="6">
    <location>
        <begin position="11"/>
        <end position="361"/>
    </location>
</feature>
<dbReference type="Proteomes" id="UP000035704">
    <property type="component" value="Chromosome"/>
</dbReference>
<dbReference type="EMBL" id="CP009687">
    <property type="protein sequence ID" value="AKL96001.1"/>
    <property type="molecule type" value="Genomic_DNA"/>
</dbReference>
<feature type="transmembrane region" description="Helical" evidence="5">
    <location>
        <begin position="346"/>
        <end position="368"/>
    </location>
</feature>
<keyword evidence="8" id="KW-1185">Reference proteome</keyword>
<keyword evidence="2 5" id="KW-0812">Transmembrane</keyword>
<dbReference type="AlphaFoldDB" id="A0A0G3WBK9"/>
<dbReference type="PANTHER" id="PTHR43471">
    <property type="entry name" value="ABC TRANSPORTER PERMEASE"/>
    <property type="match status" value="1"/>
</dbReference>
<evidence type="ECO:0000313" key="7">
    <source>
        <dbReference type="EMBL" id="AKL96001.1"/>
    </source>
</evidence>
<evidence type="ECO:0000259" key="6">
    <source>
        <dbReference type="Pfam" id="PF12698"/>
    </source>
</evidence>
<dbReference type="InterPro" id="IPR013525">
    <property type="entry name" value="ABC2_TM"/>
</dbReference>
<dbReference type="GO" id="GO:0016020">
    <property type="term" value="C:membrane"/>
    <property type="evidence" value="ECO:0007669"/>
    <property type="project" value="UniProtKB-SubCell"/>
</dbReference>
<keyword evidence="4 5" id="KW-0472">Membrane</keyword>
<dbReference type="OrthoDB" id="5486437at2"/>
<dbReference type="PATRIC" id="fig|84022.6.peg.2578"/>
<evidence type="ECO:0000256" key="3">
    <source>
        <dbReference type="ARBA" id="ARBA00022989"/>
    </source>
</evidence>
<feature type="transmembrane region" description="Helical" evidence="5">
    <location>
        <begin position="220"/>
        <end position="246"/>
    </location>
</feature>